<dbReference type="Proteomes" id="UP000612009">
    <property type="component" value="Unassembled WGS sequence"/>
</dbReference>
<proteinExistence type="predicted"/>
<organism evidence="1 2">
    <name type="scientific">Candidatus Argoarchaeum ethanivorans</name>
    <dbReference type="NCBI Taxonomy" id="2608793"/>
    <lineage>
        <taxon>Archaea</taxon>
        <taxon>Methanobacteriati</taxon>
        <taxon>Methanobacteriota</taxon>
        <taxon>Stenosarchaea group</taxon>
        <taxon>Methanomicrobia</taxon>
        <taxon>Methanosarcinales</taxon>
        <taxon>Methanosarcinales incertae sedis</taxon>
        <taxon>GOM Arc I cluster</taxon>
        <taxon>Candidatus Argoarchaeum</taxon>
    </lineage>
</organism>
<gene>
    <name evidence="1" type="ORF">LAKADJCE_00869</name>
</gene>
<accession>A0A811TFI1</accession>
<reference evidence="1" key="1">
    <citation type="submission" date="2020-10" db="EMBL/GenBank/DDBJ databases">
        <authorList>
            <person name="Hahn C.J."/>
            <person name="Laso-Perez R."/>
            <person name="Vulcano F."/>
            <person name="Vaziourakis K.-M."/>
            <person name="Stokke R."/>
            <person name="Steen I.H."/>
            <person name="Teske A."/>
            <person name="Boetius A."/>
            <person name="Liebeke M."/>
            <person name="Amann R."/>
            <person name="Knittel K."/>
        </authorList>
    </citation>
    <scope>NUCLEOTIDE SEQUENCE</scope>
    <source>
        <strain evidence="1">Gfbio:e3339647-f889-4370-9287-4fb5cb688e4c:AG392J18_GoMArc1</strain>
    </source>
</reference>
<evidence type="ECO:0000313" key="1">
    <source>
        <dbReference type="EMBL" id="CAD6494630.1"/>
    </source>
</evidence>
<dbReference type="AlphaFoldDB" id="A0A811TFI1"/>
<evidence type="ECO:0000313" key="2">
    <source>
        <dbReference type="Proteomes" id="UP000612009"/>
    </source>
</evidence>
<protein>
    <submittedName>
        <fullName evidence="1">Uncharacterized protein</fullName>
    </submittedName>
</protein>
<name>A0A811TFI1_9EURY</name>
<sequence>MEIQITKKCIGIKCPNNTKMLQNESHYALDILAIKYYDGNKEKLVRETSALLKDEVWVIDIIERVTS</sequence>
<comment type="caution">
    <text evidence="1">The sequence shown here is derived from an EMBL/GenBank/DDBJ whole genome shotgun (WGS) entry which is preliminary data.</text>
</comment>
<dbReference type="EMBL" id="CAJHIR010000067">
    <property type="protein sequence ID" value="CAD6494630.1"/>
    <property type="molecule type" value="Genomic_DNA"/>
</dbReference>